<dbReference type="Proteomes" id="UP001323798">
    <property type="component" value="Chromosome"/>
</dbReference>
<evidence type="ECO:0008006" key="3">
    <source>
        <dbReference type="Google" id="ProtNLM"/>
    </source>
</evidence>
<reference evidence="1 2" key="1">
    <citation type="submission" date="2023-11" db="EMBL/GenBank/DDBJ databases">
        <title>Genome sequence of Microbacterium rhizosphaerae KACC 19337.</title>
        <authorList>
            <person name="Choi H."/>
            <person name="Kim S."/>
            <person name="Kim Y."/>
            <person name="Kwon S.-W."/>
            <person name="Heo J."/>
        </authorList>
    </citation>
    <scope>NUCLEOTIDE SEQUENCE [LARGE SCALE GENOMIC DNA]</scope>
    <source>
        <strain evidence="1 2">KACC 19337</strain>
    </source>
</reference>
<accession>A0ABZ0SMB3</accession>
<dbReference type="RefSeq" id="WP_320942472.1">
    <property type="nucleotide sequence ID" value="NZ_BAABEU010000003.1"/>
</dbReference>
<proteinExistence type="predicted"/>
<sequence>MRINAYVLVADPSFLKASLSAYYDRVEKIILSYDRSGLSWTGTPLPIQQCLDIVAELDTDGKCVEAPGSYARLDHDPLDNDTFQRQEALDIASDHASWVLQLDTDEVMLNQERFFAVLDHADAAGAVGLDYPSRLLYSRSAPGRYLEKCDRRWRLSASYPGPLAVKAGTDLRLARQIDGQRYRADFRSTNTDPWGSRALRIDETVHRDDAIMHFSWVRDVEVMRRKLGWSGHAPELADPAIFDIWMWRTRHPLLATLSTPFRRKDWLRTVVVPEPPGGAPPIVA</sequence>
<name>A0ABZ0SMB3_9MICO</name>
<evidence type="ECO:0000313" key="1">
    <source>
        <dbReference type="EMBL" id="WPR89758.1"/>
    </source>
</evidence>
<protein>
    <recommendedName>
        <fullName evidence="3">Glycosyltransferase family 2 protein</fullName>
    </recommendedName>
</protein>
<keyword evidence="2" id="KW-1185">Reference proteome</keyword>
<organism evidence="1 2">
    <name type="scientific">Microbacterium rhizosphaerae</name>
    <dbReference type="NCBI Taxonomy" id="1678237"/>
    <lineage>
        <taxon>Bacteria</taxon>
        <taxon>Bacillati</taxon>
        <taxon>Actinomycetota</taxon>
        <taxon>Actinomycetes</taxon>
        <taxon>Micrococcales</taxon>
        <taxon>Microbacteriaceae</taxon>
        <taxon>Microbacterium</taxon>
    </lineage>
</organism>
<gene>
    <name evidence="1" type="ORF">SM116_00270</name>
</gene>
<evidence type="ECO:0000313" key="2">
    <source>
        <dbReference type="Proteomes" id="UP001323798"/>
    </source>
</evidence>
<dbReference type="EMBL" id="CP139368">
    <property type="protein sequence ID" value="WPR89758.1"/>
    <property type="molecule type" value="Genomic_DNA"/>
</dbReference>